<sequence length="472" mass="49432">MPAPVTIPGRPPRSTRRKPFLFGLFGACVLLLVSLVGSSGSADASTDSASVSGGYTTSTVLLGKAQVIGALYQPSDPGPNRSTGLFLTHENDDFIGSVPCVQLAQRGYTVLCVKSQYADQAAAHWDDLALDVGAGVGYLRSLPTVRKVVLVGWSGGGAIMSYYQNVAQNGLAACQAAARLDPCGDDLAGLPAADGVVLLDAIPGIAFSDLTALDASVTNEANLRARDGSLDMFAARNGYNAQGDSAYSQSFIDRYLSGQASREDGLIGQAQHLTRQIAAGKGQYTDDAPMPVGRDSARLWEADTALLSHTRGKYPVLSPQHPDGGAPQVVHSVRVPSASADSNGTWDSSKGGFTAQSFLSVGAIRAPHPQITADSISGIDWSSTNTATVDNVQGISTPLLIMSMTGHYWLVPSEMYYNAATHAKSRQLVFVEGATHGFTPCTACATTPGEFGDTVAETFDYVSSWLTANYGH</sequence>
<gene>
    <name evidence="2" type="ORF">SAMN05216259_101561</name>
</gene>
<dbReference type="EMBL" id="FNIE01000001">
    <property type="protein sequence ID" value="SDM81062.1"/>
    <property type="molecule type" value="Genomic_DNA"/>
</dbReference>
<keyword evidence="1" id="KW-0732">Signal</keyword>
<evidence type="ECO:0000313" key="2">
    <source>
        <dbReference type="EMBL" id="SDM81062.1"/>
    </source>
</evidence>
<dbReference type="STRING" id="310781.SAMN05216259_101561"/>
<proteinExistence type="predicted"/>
<evidence type="ECO:0008006" key="4">
    <source>
        <dbReference type="Google" id="ProtNLM"/>
    </source>
</evidence>
<accession>A0A1G9W957</accession>
<evidence type="ECO:0000256" key="1">
    <source>
        <dbReference type="SAM" id="SignalP"/>
    </source>
</evidence>
<evidence type="ECO:0000313" key="3">
    <source>
        <dbReference type="Proteomes" id="UP000199341"/>
    </source>
</evidence>
<name>A0A1G9W957_9ACTN</name>
<dbReference type="AlphaFoldDB" id="A0A1G9W957"/>
<dbReference type="Proteomes" id="UP000199341">
    <property type="component" value="Unassembled WGS sequence"/>
</dbReference>
<dbReference type="SUPFAM" id="SSF53474">
    <property type="entry name" value="alpha/beta-Hydrolases"/>
    <property type="match status" value="1"/>
</dbReference>
<dbReference type="OrthoDB" id="2062670at2"/>
<dbReference type="InterPro" id="IPR029058">
    <property type="entry name" value="AB_hydrolase_fold"/>
</dbReference>
<organism evidence="2 3">
    <name type="scientific">Actinacidiphila guanduensis</name>
    <dbReference type="NCBI Taxonomy" id="310781"/>
    <lineage>
        <taxon>Bacteria</taxon>
        <taxon>Bacillati</taxon>
        <taxon>Actinomycetota</taxon>
        <taxon>Actinomycetes</taxon>
        <taxon>Kitasatosporales</taxon>
        <taxon>Streptomycetaceae</taxon>
        <taxon>Actinacidiphila</taxon>
    </lineage>
</organism>
<dbReference type="Gene3D" id="3.40.50.1820">
    <property type="entry name" value="alpha/beta hydrolase"/>
    <property type="match status" value="1"/>
</dbReference>
<dbReference type="RefSeq" id="WP_093782592.1">
    <property type="nucleotide sequence ID" value="NZ_FNIE01000001.1"/>
</dbReference>
<keyword evidence="3" id="KW-1185">Reference proteome</keyword>
<feature type="chain" id="PRO_5011592295" description="Alpha/beta hydrolase" evidence="1">
    <location>
        <begin position="45"/>
        <end position="472"/>
    </location>
</feature>
<protein>
    <recommendedName>
        <fullName evidence="4">Alpha/beta hydrolase</fullName>
    </recommendedName>
</protein>
<feature type="signal peptide" evidence="1">
    <location>
        <begin position="1"/>
        <end position="44"/>
    </location>
</feature>
<reference evidence="2 3" key="1">
    <citation type="submission" date="2016-10" db="EMBL/GenBank/DDBJ databases">
        <authorList>
            <person name="de Groot N.N."/>
        </authorList>
    </citation>
    <scope>NUCLEOTIDE SEQUENCE [LARGE SCALE GENOMIC DNA]</scope>
    <source>
        <strain evidence="2 3">CGMCC 4.2022</strain>
    </source>
</reference>